<dbReference type="STRING" id="1604004.HLASA_1032"/>
<dbReference type="KEGG" id="hsf:HLASA_1032"/>
<evidence type="ECO:0000313" key="4">
    <source>
        <dbReference type="EMBL" id="ALG81928.1"/>
    </source>
</evidence>
<dbReference type="OrthoDB" id="322944at2157"/>
<keyword evidence="1" id="KW-0812">Transmembrane</keyword>
<dbReference type="Proteomes" id="UP000069906">
    <property type="component" value="Chromosome"/>
</dbReference>
<proteinExistence type="predicted"/>
<sequence length="84" mass="9569">MRGRSWRPDVTLDGPDHSPLESLLKALVYRLFMIALTVIVAYAVTTDTTASLQIGLVANVIKTGTYYAYERIWDRLTFEGWFRG</sequence>
<feature type="transmembrane region" description="Helical" evidence="1">
    <location>
        <begin position="27"/>
        <end position="44"/>
    </location>
</feature>
<evidence type="ECO:0000259" key="2">
    <source>
        <dbReference type="Pfam" id="PF09834"/>
    </source>
</evidence>
<reference evidence="4 5" key="3">
    <citation type="journal article" date="2016" name="Stand. Genomic Sci.">
        <title>Complete genome sequence of 'Halanaeroarchaeum sulfurireducens' M27-SA2, a sulfur-reducing and acetate-oxidizing haloarchaeon from the deep-sea hypersaline anoxic lake Medee.</title>
        <authorList>
            <person name="Messina E."/>
            <person name="Sorokin D.Y."/>
            <person name="Kublanov I.V."/>
            <person name="Toshchakov S."/>
            <person name="Lopatina A."/>
            <person name="Arcadi E."/>
            <person name="Smedile F."/>
            <person name="La Spada G."/>
            <person name="La Cono V."/>
            <person name="Yakimov M.M."/>
        </authorList>
    </citation>
    <scope>NUCLEOTIDE SEQUENCE [LARGE SCALE GENOMIC DNA]</scope>
    <source>
        <strain evidence="4 5">M27-SA2</strain>
    </source>
</reference>
<dbReference type="GeneID" id="26010388"/>
<organism evidence="3 6">
    <name type="scientific">Halanaeroarchaeum sulfurireducens</name>
    <dbReference type="NCBI Taxonomy" id="1604004"/>
    <lineage>
        <taxon>Archaea</taxon>
        <taxon>Methanobacteriati</taxon>
        <taxon>Methanobacteriota</taxon>
        <taxon>Stenosarchaea group</taxon>
        <taxon>Halobacteria</taxon>
        <taxon>Halobacteriales</taxon>
        <taxon>Halobacteriaceae</taxon>
        <taxon>Halanaeroarchaeum</taxon>
    </lineage>
</organism>
<dbReference type="EMBL" id="CP008874">
    <property type="protein sequence ID" value="AKH97532.1"/>
    <property type="molecule type" value="Genomic_DNA"/>
</dbReference>
<accession>A0A0F7P9S4</accession>
<dbReference type="HOGENOM" id="CLU_160691_3_1_2"/>
<dbReference type="InterPro" id="IPR018638">
    <property type="entry name" value="DUF2061_membrane"/>
</dbReference>
<keyword evidence="1" id="KW-1133">Transmembrane helix</keyword>
<evidence type="ECO:0000313" key="5">
    <source>
        <dbReference type="Proteomes" id="UP000060390"/>
    </source>
</evidence>
<gene>
    <name evidence="4" type="ORF">HLASA_1032</name>
    <name evidence="3" type="ORF">HLASF_1043</name>
</gene>
<name>A0A0F7P9S4_9EURY</name>
<evidence type="ECO:0000313" key="3">
    <source>
        <dbReference type="EMBL" id="AKH97532.1"/>
    </source>
</evidence>
<dbReference type="EMBL" id="CP011564">
    <property type="protein sequence ID" value="ALG81928.1"/>
    <property type="molecule type" value="Genomic_DNA"/>
</dbReference>
<evidence type="ECO:0000313" key="6">
    <source>
        <dbReference type="Proteomes" id="UP000069906"/>
    </source>
</evidence>
<dbReference type="Proteomes" id="UP000060390">
    <property type="component" value="Chromosome"/>
</dbReference>
<evidence type="ECO:0000256" key="1">
    <source>
        <dbReference type="SAM" id="Phobius"/>
    </source>
</evidence>
<dbReference type="RefSeq" id="WP_050048280.1">
    <property type="nucleotide sequence ID" value="NZ_CP008874.1"/>
</dbReference>
<feature type="domain" description="DUF2061" evidence="2">
    <location>
        <begin position="23"/>
        <end position="74"/>
    </location>
</feature>
<protein>
    <recommendedName>
        <fullName evidence="2">DUF2061 domain-containing protein</fullName>
    </recommendedName>
</protein>
<reference evidence="3 6" key="1">
    <citation type="journal article" date="2015" name="ISME J.">
        <title>Elemental sulfur and acetate can support life of a novel strictly anaerobic haloarchaeon.</title>
        <authorList>
            <person name="Sorokin D.Y."/>
            <person name="Kublanov I.V."/>
            <person name="Gavrilov S.N."/>
            <person name="Rojo D."/>
            <person name="Roman P."/>
            <person name="Golyshin P.N."/>
            <person name="Slepak V.Z."/>
            <person name="Smedile F."/>
            <person name="Ferrer M."/>
            <person name="Messina E."/>
            <person name="La Cono V."/>
            <person name="Yakimov M.M."/>
        </authorList>
    </citation>
    <scope>NUCLEOTIDE SEQUENCE [LARGE SCALE GENOMIC DNA]</scope>
    <source>
        <strain evidence="3 6">HSR2</strain>
    </source>
</reference>
<keyword evidence="1" id="KW-0472">Membrane</keyword>
<dbReference type="AlphaFoldDB" id="A0A0F7P9S4"/>
<dbReference type="KEGG" id="hsu:HLASF_1043"/>
<dbReference type="Pfam" id="PF09834">
    <property type="entry name" value="DUF2061"/>
    <property type="match status" value="1"/>
</dbReference>
<reference evidence="5" key="2">
    <citation type="submission" date="2015-05" db="EMBL/GenBank/DDBJ databases">
        <title>Complete genome sequence of Halanaeroarchaeum sulfurireducens type strain M27-SA2, a sulfate-reducer haloarchaeon from marine anoxic lake Medee.</title>
        <authorList>
            <person name="Messina E."/>
            <person name="Kublanov I.V."/>
            <person name="Toshchakov S."/>
            <person name="Arcadi E."/>
            <person name="La Spada G."/>
            <person name="La Cono V."/>
            <person name="Yakimov M.M."/>
        </authorList>
    </citation>
    <scope>NUCLEOTIDE SEQUENCE [LARGE SCALE GENOMIC DNA]</scope>
    <source>
        <strain evidence="5">M27-SA2</strain>
    </source>
</reference>
<keyword evidence="6" id="KW-1185">Reference proteome</keyword>